<accession>A0AA89BZH0</accession>
<dbReference type="SUPFAM" id="SSF53822">
    <property type="entry name" value="Periplasmic binding protein-like I"/>
    <property type="match status" value="2"/>
</dbReference>
<comment type="caution">
    <text evidence="11">The sequence shown here is derived from an EMBL/GenBank/DDBJ whole genome shotgun (WGS) entry which is preliminary data.</text>
</comment>
<keyword evidence="4 8" id="KW-0472">Membrane</keyword>
<evidence type="ECO:0000313" key="11">
    <source>
        <dbReference type="EMBL" id="KAK3102405.1"/>
    </source>
</evidence>
<reference evidence="11" key="1">
    <citation type="submission" date="2019-08" db="EMBL/GenBank/DDBJ databases">
        <title>The improved chromosome-level genome for the pearl oyster Pinctada fucata martensii using PacBio sequencing and Hi-C.</title>
        <authorList>
            <person name="Zheng Z."/>
        </authorList>
    </citation>
    <scope>NUCLEOTIDE SEQUENCE</scope>
    <source>
        <strain evidence="11">ZZ-2019</strain>
        <tissue evidence="11">Adductor muscle</tissue>
    </source>
</reference>
<comment type="subcellular location">
    <subcellularLocation>
        <location evidence="1">Membrane</location>
        <topology evidence="1">Multi-pass membrane protein</topology>
    </subcellularLocation>
</comment>
<dbReference type="InterPro" id="IPR001828">
    <property type="entry name" value="ANF_lig-bd_rcpt"/>
</dbReference>
<name>A0AA89BZH0_PINIB</name>
<proteinExistence type="predicted"/>
<dbReference type="InterPro" id="IPR000337">
    <property type="entry name" value="GPCR_3"/>
</dbReference>
<evidence type="ECO:0000256" key="5">
    <source>
        <dbReference type="ARBA" id="ARBA00023170"/>
    </source>
</evidence>
<dbReference type="Gene3D" id="3.40.50.2300">
    <property type="match status" value="4"/>
</dbReference>
<keyword evidence="6" id="KW-0325">Glycoprotein</keyword>
<feature type="domain" description="Receptor ligand binding region" evidence="10">
    <location>
        <begin position="574"/>
        <end position="975"/>
    </location>
</feature>
<gene>
    <name evidence="11" type="ORF">FSP39_011161</name>
</gene>
<dbReference type="PRINTS" id="PR00248">
    <property type="entry name" value="GPCRMGR"/>
</dbReference>
<dbReference type="GO" id="GO:0004930">
    <property type="term" value="F:G protein-coupled receptor activity"/>
    <property type="evidence" value="ECO:0007669"/>
    <property type="project" value="InterPro"/>
</dbReference>
<keyword evidence="3 8" id="KW-1133">Transmembrane helix</keyword>
<feature type="region of interest" description="Disordered" evidence="7">
    <location>
        <begin position="1217"/>
        <end position="1240"/>
    </location>
</feature>
<keyword evidence="12" id="KW-1185">Reference proteome</keyword>
<feature type="signal peptide" evidence="9">
    <location>
        <begin position="1"/>
        <end position="25"/>
    </location>
</feature>
<evidence type="ECO:0000256" key="7">
    <source>
        <dbReference type="SAM" id="MobiDB-lite"/>
    </source>
</evidence>
<keyword evidence="5" id="KW-0675">Receptor</keyword>
<keyword evidence="2 8" id="KW-0812">Transmembrane</keyword>
<feature type="compositionally biased region" description="Polar residues" evidence="7">
    <location>
        <begin position="1261"/>
        <end position="1274"/>
    </location>
</feature>
<feature type="region of interest" description="Disordered" evidence="7">
    <location>
        <begin position="1573"/>
        <end position="1601"/>
    </location>
</feature>
<sequence length="1669" mass="183633">MTSAVRFRTIYGLLVLSLCLFMVSPSQYCYDPGTGDINGFCTDKSVSSPGDVRVIVLASVHEPGPNNSCGQFSSDVFQSIMAVDWIIDILNGQGSGNDSFIPGVKIGYDVFDDCGVPSFATDSLLHALPYGKPRELLSCTSSCDKNETPIAGVVTVSSADVLNTALETLPQHVPVITSRAPLSSEIRHDAATFSTVPSLDEEFQAMIKVMNQAKWSIISIIYSDDMLGRHMNKIFKSYLDTTDICVIFTTSMTFSRLDNDHLQDIYLSLGGKQIQQESEFLGVVYLGHPSLIASLLDFLSARQTNVHKLEWLLPSFIAENTHVKSSVNKFTQNNVMLVASPYQRKILDFEKYATRTIEESTSSPKSSIFSPWIEKYIQENNINNNFHQQPHVYPVIKSILSLAAALKVRYSSECSGDQIEPCSKFLGYIQNNGISKDLKSINSTVFSSSSFPDELKNLTLVADTYLIKFVEDAHLQISKPSSNSNGYERIGTLEQGELQISSPLPTSPSRCGLNKNCSTCVNDEKLRYAYIPGDVLILGLFSVRDEYYQNGVANDLFRCGEYRSSSITVMTISSFLHSIETLNKMQSNRGVTFGGIALDDCYSPHNITVLLTNLFTKREYLVDPDSGALVDFDRVIAVVGALSSKVSLIVADLMTSLRIPMISYGASSAGLDDRVRYPYFLRTVPSDTLQVAGLVGVLKEMNFTHVGAIYIDDPYGLNGIQAFKEMATANGICVEEEKTISEKSTKTEIETLMDDIYRQLNPDGSDRSGRKVNPVLFYSIDTIAQNILEVLKESTNEKKFTFVASEAWGTNVNLVSGQLGEASAGSLVFVTNTSFNVTDTFEAWLRNVTILTTTKNPWLRQYLAGVFDCDIEGTFRRTKTICREDQHLHQTKVDSISSDQRVVHVIHSVYAVREGFLDTCGTNCASVVGFRTTDVANRFTSYLKNVEMTDSSGKGQRLFTDDGNGFNGFNIYNIKETVKDGQYVYEYEKVGDYTKSNFLRLDKSKIKLYRSGKPPTPIEGDWIAPCIPTRSSCAAICPIVDTTPVVTQPTTIATTEEPSVDQMMIIISALGAAILVVLLVVLFVAVLICRQNKNKIPMSPGVSQHSVVSQHPSVRSANMYDSPRSQYSSIANLKIGRHNESFEMEDRAASASSGIVPGSSNVSNGTAHKLELPVEYSGLMAPEAHKFGSKQSVNSYLAPNQAQNIPKITISRDDSLIRRPISTPSPPLARSQSEGDVSEDKSALNYMTAKDLQMEDEDLSYLSSPHTSPTSMGSHNAHIPAPRRMLPSIDHVNNIISQSNAALPRHQRPTTLPGIKAHIIPPENPPPYHVQSKHRVEPHNVSQNTYLQNENQNFPTSLPANNYSQPTISSASLPVTNMHSLPVAHSLAGQSSSGYYIQPTSYPSTSYNATAQQSIPPINSQVPYLLVTETGEIISPVSNLPKQRTLPSVPYQEQTRMPNAHLQQQSEFPPTSVYNSSNIDSLDRYGIHFENPAHPYLYQSHPSTINGHSSDPLTHHSLAHVPMSGRSNSAYNQGMLPQPDVISGTNRLNNVTFVTQNQNLAASPVMYATTPRLPSQSNTGLIDSRNPTSSNSGSFPTVQRQSHQIPTKDIVHHANLPLHTSVSPNSQSHILLHPTLGQQTMNSQVPVKPNAIILSPTGIEQEDENEVMI</sequence>
<evidence type="ECO:0000256" key="4">
    <source>
        <dbReference type="ARBA" id="ARBA00023136"/>
    </source>
</evidence>
<keyword evidence="9" id="KW-0732">Signal</keyword>
<dbReference type="Pfam" id="PF01094">
    <property type="entry name" value="ANF_receptor"/>
    <property type="match status" value="2"/>
</dbReference>
<dbReference type="Proteomes" id="UP001186944">
    <property type="component" value="Unassembled WGS sequence"/>
</dbReference>
<feature type="chain" id="PRO_5041703302" description="Receptor ligand binding region domain-containing protein" evidence="9">
    <location>
        <begin position="26"/>
        <end position="1669"/>
    </location>
</feature>
<dbReference type="PANTHER" id="PTHR24060">
    <property type="entry name" value="METABOTROPIC GLUTAMATE RECEPTOR"/>
    <property type="match status" value="1"/>
</dbReference>
<dbReference type="GO" id="GO:0016020">
    <property type="term" value="C:membrane"/>
    <property type="evidence" value="ECO:0007669"/>
    <property type="project" value="UniProtKB-SubCell"/>
</dbReference>
<protein>
    <recommendedName>
        <fullName evidence="10">Receptor ligand binding region domain-containing protein</fullName>
    </recommendedName>
</protein>
<feature type="domain" description="Receptor ligand binding region" evidence="10">
    <location>
        <begin position="97"/>
        <end position="417"/>
    </location>
</feature>
<evidence type="ECO:0000259" key="10">
    <source>
        <dbReference type="Pfam" id="PF01094"/>
    </source>
</evidence>
<feature type="region of interest" description="Disordered" evidence="7">
    <location>
        <begin position="1261"/>
        <end position="1280"/>
    </location>
</feature>
<dbReference type="InterPro" id="IPR050726">
    <property type="entry name" value="mGluR"/>
</dbReference>
<evidence type="ECO:0000313" key="12">
    <source>
        <dbReference type="Proteomes" id="UP001186944"/>
    </source>
</evidence>
<evidence type="ECO:0000256" key="2">
    <source>
        <dbReference type="ARBA" id="ARBA00022692"/>
    </source>
</evidence>
<evidence type="ECO:0000256" key="9">
    <source>
        <dbReference type="SAM" id="SignalP"/>
    </source>
</evidence>
<evidence type="ECO:0000256" key="8">
    <source>
        <dbReference type="SAM" id="Phobius"/>
    </source>
</evidence>
<evidence type="ECO:0000256" key="6">
    <source>
        <dbReference type="ARBA" id="ARBA00023180"/>
    </source>
</evidence>
<dbReference type="EMBL" id="VSWD01000005">
    <property type="protein sequence ID" value="KAK3102405.1"/>
    <property type="molecule type" value="Genomic_DNA"/>
</dbReference>
<evidence type="ECO:0000256" key="3">
    <source>
        <dbReference type="ARBA" id="ARBA00022989"/>
    </source>
</evidence>
<organism evidence="11 12">
    <name type="scientific">Pinctada imbricata</name>
    <name type="common">Atlantic pearl-oyster</name>
    <name type="synonym">Pinctada martensii</name>
    <dbReference type="NCBI Taxonomy" id="66713"/>
    <lineage>
        <taxon>Eukaryota</taxon>
        <taxon>Metazoa</taxon>
        <taxon>Spiralia</taxon>
        <taxon>Lophotrochozoa</taxon>
        <taxon>Mollusca</taxon>
        <taxon>Bivalvia</taxon>
        <taxon>Autobranchia</taxon>
        <taxon>Pteriomorphia</taxon>
        <taxon>Pterioida</taxon>
        <taxon>Pterioidea</taxon>
        <taxon>Pteriidae</taxon>
        <taxon>Pinctada</taxon>
    </lineage>
</organism>
<evidence type="ECO:0000256" key="1">
    <source>
        <dbReference type="ARBA" id="ARBA00004141"/>
    </source>
</evidence>
<dbReference type="InterPro" id="IPR028082">
    <property type="entry name" value="Peripla_BP_I"/>
</dbReference>
<feature type="transmembrane region" description="Helical" evidence="8">
    <location>
        <begin position="1063"/>
        <end position="1089"/>
    </location>
</feature>